<dbReference type="Proteomes" id="UP000824176">
    <property type="component" value="Unassembled WGS sequence"/>
</dbReference>
<evidence type="ECO:0000313" key="3">
    <source>
        <dbReference type="Proteomes" id="UP000824176"/>
    </source>
</evidence>
<reference evidence="2" key="1">
    <citation type="journal article" date="2021" name="PeerJ">
        <title>Extensive microbial diversity within the chicken gut microbiome revealed by metagenomics and culture.</title>
        <authorList>
            <person name="Gilroy R."/>
            <person name="Ravi A."/>
            <person name="Getino M."/>
            <person name="Pursley I."/>
            <person name="Horton D.L."/>
            <person name="Alikhan N.F."/>
            <person name="Baker D."/>
            <person name="Gharbi K."/>
            <person name="Hall N."/>
            <person name="Watson M."/>
            <person name="Adriaenssens E.M."/>
            <person name="Foster-Nyarko E."/>
            <person name="Jarju S."/>
            <person name="Secka A."/>
            <person name="Antonio M."/>
            <person name="Oren A."/>
            <person name="Chaudhuri R.R."/>
            <person name="La Ragione R."/>
            <person name="Hildebrand F."/>
            <person name="Pallen M.J."/>
        </authorList>
    </citation>
    <scope>NUCLEOTIDE SEQUENCE</scope>
    <source>
        <strain evidence="2">ChiW4-1371</strain>
    </source>
</reference>
<feature type="chain" id="PRO_5039215689" evidence="1">
    <location>
        <begin position="18"/>
        <end position="133"/>
    </location>
</feature>
<reference evidence="2" key="2">
    <citation type="submission" date="2021-04" db="EMBL/GenBank/DDBJ databases">
        <authorList>
            <person name="Gilroy R."/>
        </authorList>
    </citation>
    <scope>NUCLEOTIDE SEQUENCE</scope>
    <source>
        <strain evidence="2">ChiW4-1371</strain>
    </source>
</reference>
<dbReference type="EMBL" id="DXAQ01000127">
    <property type="protein sequence ID" value="HIZ89970.1"/>
    <property type="molecule type" value="Genomic_DNA"/>
</dbReference>
<sequence>MKKFLILFMIFAVNCYAETKVIDCTKNTMVEFGISKEYINKIKQEQGEDALYVIADDQNNYSFQAQNYAEENNIEMEFINFEEIDTVIFKAGKKEYKVPVKDNDWTMWFCSKNKKPEKSAIIDTIDKAKEYFK</sequence>
<gene>
    <name evidence="2" type="ORF">H9804_08480</name>
</gene>
<name>A0A9D2GVV4_9BACT</name>
<organism evidence="2 3">
    <name type="scientific">Candidatus Mucispirillum faecigallinarum</name>
    <dbReference type="NCBI Taxonomy" id="2838699"/>
    <lineage>
        <taxon>Bacteria</taxon>
        <taxon>Pseudomonadati</taxon>
        <taxon>Deferribacterota</taxon>
        <taxon>Deferribacteres</taxon>
        <taxon>Deferribacterales</taxon>
        <taxon>Mucispirillaceae</taxon>
        <taxon>Mucispirillum</taxon>
    </lineage>
</organism>
<evidence type="ECO:0000256" key="1">
    <source>
        <dbReference type="SAM" id="SignalP"/>
    </source>
</evidence>
<comment type="caution">
    <text evidence="2">The sequence shown here is derived from an EMBL/GenBank/DDBJ whole genome shotgun (WGS) entry which is preliminary data.</text>
</comment>
<evidence type="ECO:0000313" key="2">
    <source>
        <dbReference type="EMBL" id="HIZ89970.1"/>
    </source>
</evidence>
<accession>A0A9D2GVV4</accession>
<protein>
    <submittedName>
        <fullName evidence="2">Uncharacterized protein</fullName>
    </submittedName>
</protein>
<dbReference type="AlphaFoldDB" id="A0A9D2GVV4"/>
<keyword evidence="1" id="KW-0732">Signal</keyword>
<feature type="signal peptide" evidence="1">
    <location>
        <begin position="1"/>
        <end position="17"/>
    </location>
</feature>
<proteinExistence type="predicted"/>